<accession>A0ABP3Y879</accession>
<dbReference type="SUPFAM" id="SSF117396">
    <property type="entry name" value="TM1631-like"/>
    <property type="match status" value="1"/>
</dbReference>
<dbReference type="Pfam" id="PF01904">
    <property type="entry name" value="DUF72"/>
    <property type="match status" value="1"/>
</dbReference>
<protein>
    <submittedName>
        <fullName evidence="1">DUF72 domain-containing protein</fullName>
    </submittedName>
</protein>
<evidence type="ECO:0000313" key="2">
    <source>
        <dbReference type="Proteomes" id="UP001501126"/>
    </source>
</evidence>
<name>A0ABP3Y879_9FLAO</name>
<dbReference type="PANTHER" id="PTHR30348">
    <property type="entry name" value="UNCHARACTERIZED PROTEIN YECE"/>
    <property type="match status" value="1"/>
</dbReference>
<reference evidence="2" key="1">
    <citation type="journal article" date="2019" name="Int. J. Syst. Evol. Microbiol.">
        <title>The Global Catalogue of Microorganisms (GCM) 10K type strain sequencing project: providing services to taxonomists for standard genome sequencing and annotation.</title>
        <authorList>
            <consortium name="The Broad Institute Genomics Platform"/>
            <consortium name="The Broad Institute Genome Sequencing Center for Infectious Disease"/>
            <person name="Wu L."/>
            <person name="Ma J."/>
        </authorList>
    </citation>
    <scope>NUCLEOTIDE SEQUENCE [LARGE SCALE GENOMIC DNA]</scope>
    <source>
        <strain evidence="2">JCM 16083</strain>
    </source>
</reference>
<proteinExistence type="predicted"/>
<dbReference type="RefSeq" id="WP_343790073.1">
    <property type="nucleotide sequence ID" value="NZ_BAAAFH010000022.1"/>
</dbReference>
<dbReference type="Proteomes" id="UP001501126">
    <property type="component" value="Unassembled WGS sequence"/>
</dbReference>
<evidence type="ECO:0000313" key="1">
    <source>
        <dbReference type="EMBL" id="GAA0876696.1"/>
    </source>
</evidence>
<comment type="caution">
    <text evidence="1">The sequence shown here is derived from an EMBL/GenBank/DDBJ whole genome shotgun (WGS) entry which is preliminary data.</text>
</comment>
<dbReference type="InterPro" id="IPR036520">
    <property type="entry name" value="UPF0759_sf"/>
</dbReference>
<dbReference type="InterPro" id="IPR002763">
    <property type="entry name" value="DUF72"/>
</dbReference>
<sequence length="300" mass="35295">MKFGKTDHPETVDFTMPEDAPETKEILNKYVNSDCPLEVYVGCAKWNKTDLKGFYPKGTKDELTYYSRQFNAIEMNATFYKMPDRLQVEKWRDKTPEGFKFFPKVTNTVTHYRRLVDVRELLEAFSDEICHFEDRLGMAFMQLHENVTPSEFDKLKKVLTEFPKGIPLGIEVRNERWFSEKEIFDKYCRLLEELGMSNIIVDTAGRRDMVHMRLTSPEAFVRYVGANHVSDKSRLDDWVKRIAIWQKEGLQKLYFFVHQNIEVESPLLASYFIEQLNKQLGLSLQVPSKQEETIQKTLFG</sequence>
<dbReference type="EMBL" id="BAAAFH010000022">
    <property type="protein sequence ID" value="GAA0876696.1"/>
    <property type="molecule type" value="Genomic_DNA"/>
</dbReference>
<dbReference type="PANTHER" id="PTHR30348:SF9">
    <property type="entry name" value="UPF0759 PROTEIN YECE"/>
    <property type="match status" value="1"/>
</dbReference>
<gene>
    <name evidence="1" type="ORF">GCM10009118_31060</name>
</gene>
<organism evidence="1 2">
    <name type="scientific">Wandonia haliotis</name>
    <dbReference type="NCBI Taxonomy" id="574963"/>
    <lineage>
        <taxon>Bacteria</taxon>
        <taxon>Pseudomonadati</taxon>
        <taxon>Bacteroidota</taxon>
        <taxon>Flavobacteriia</taxon>
        <taxon>Flavobacteriales</taxon>
        <taxon>Crocinitomicaceae</taxon>
        <taxon>Wandonia</taxon>
    </lineage>
</organism>
<dbReference type="Gene3D" id="3.20.20.410">
    <property type="entry name" value="Protein of unknown function UPF0759"/>
    <property type="match status" value="1"/>
</dbReference>
<keyword evidence="2" id="KW-1185">Reference proteome</keyword>